<organism evidence="3 4">
    <name type="scientific">Ficus carica</name>
    <name type="common">Common fig</name>
    <dbReference type="NCBI Taxonomy" id="3494"/>
    <lineage>
        <taxon>Eukaryota</taxon>
        <taxon>Viridiplantae</taxon>
        <taxon>Streptophyta</taxon>
        <taxon>Embryophyta</taxon>
        <taxon>Tracheophyta</taxon>
        <taxon>Spermatophyta</taxon>
        <taxon>Magnoliopsida</taxon>
        <taxon>eudicotyledons</taxon>
        <taxon>Gunneridae</taxon>
        <taxon>Pentapetalae</taxon>
        <taxon>rosids</taxon>
        <taxon>fabids</taxon>
        <taxon>Rosales</taxon>
        <taxon>Moraceae</taxon>
        <taxon>Ficeae</taxon>
        <taxon>Ficus</taxon>
    </lineage>
</organism>
<dbReference type="Proteomes" id="UP001187192">
    <property type="component" value="Unassembled WGS sequence"/>
</dbReference>
<dbReference type="InterPro" id="IPR004158">
    <property type="entry name" value="DUF247_pln"/>
</dbReference>
<dbReference type="PANTHER" id="PTHR31170:SF25">
    <property type="entry name" value="BNAA09G04570D PROTEIN"/>
    <property type="match status" value="1"/>
</dbReference>
<dbReference type="Pfam" id="PF03140">
    <property type="entry name" value="DUF247"/>
    <property type="match status" value="2"/>
</dbReference>
<keyword evidence="2" id="KW-1133">Transmembrane helix</keyword>
<evidence type="ECO:0000313" key="4">
    <source>
        <dbReference type="Proteomes" id="UP001187192"/>
    </source>
</evidence>
<comment type="caution">
    <text evidence="3">The sequence shown here is derived from an EMBL/GenBank/DDBJ whole genome shotgun (WGS) entry which is preliminary data.</text>
</comment>
<evidence type="ECO:0000256" key="2">
    <source>
        <dbReference type="SAM" id="Phobius"/>
    </source>
</evidence>
<name>A0AA88E7V9_FICCA</name>
<protein>
    <submittedName>
        <fullName evidence="3">Uncharacterized protein</fullName>
    </submittedName>
</protein>
<evidence type="ECO:0000256" key="1">
    <source>
        <dbReference type="SAM" id="MobiDB-lite"/>
    </source>
</evidence>
<keyword evidence="2" id="KW-0472">Membrane</keyword>
<reference evidence="3" key="1">
    <citation type="submission" date="2023-07" db="EMBL/GenBank/DDBJ databases">
        <title>draft genome sequence of fig (Ficus carica).</title>
        <authorList>
            <person name="Takahashi T."/>
            <person name="Nishimura K."/>
        </authorList>
    </citation>
    <scope>NUCLEOTIDE SEQUENCE</scope>
</reference>
<sequence length="409" mass="46024">MTSDNTKEKKMTRDNTERPEDIKPDEVTSQAKTEVTFKDVIGITKGEVLLAKIMEEVKISISGAGSDNITKIQKVPGFMLQNEEFKQNFKPRELSIGPIHAADPDLFKKPLKLKLAAYFVKETGESGEETGKRWAALLEEFKTEIKDIQTCFDKEVIESSTCDDDLICLLFLDGCAMLGFMHCFVNRRFKELSISNGQAALIQQDLFLLENQIPFKVLALLMGIGQLNLPTLVVNNLTQRMLLNLVAHEMCLSSSHPNHDPWITSYVNLLDLLVDNEQDVKDLRAANVLRNCLSSDAEVARVINSIGSSCFAPSEDTYAYVKKKIQKHHRRRLAIWTAQVCHAHFSSPWTILALFAAIAILVLTAIQTWCAFQDRDSKRVEHVAVASEPQSSSRECPWEDLSANVFLCF</sequence>
<dbReference type="AlphaFoldDB" id="A0AA88E7V9"/>
<accession>A0AA88E7V9</accession>
<feature type="transmembrane region" description="Helical" evidence="2">
    <location>
        <begin position="349"/>
        <end position="372"/>
    </location>
</feature>
<keyword evidence="2" id="KW-0812">Transmembrane</keyword>
<dbReference type="PANTHER" id="PTHR31170">
    <property type="entry name" value="BNAC04G53230D PROTEIN"/>
    <property type="match status" value="1"/>
</dbReference>
<keyword evidence="4" id="KW-1185">Reference proteome</keyword>
<proteinExistence type="predicted"/>
<evidence type="ECO:0000313" key="3">
    <source>
        <dbReference type="EMBL" id="GMN69729.1"/>
    </source>
</evidence>
<feature type="region of interest" description="Disordered" evidence="1">
    <location>
        <begin position="1"/>
        <end position="29"/>
    </location>
</feature>
<dbReference type="EMBL" id="BTGU01000918">
    <property type="protein sequence ID" value="GMN69729.1"/>
    <property type="molecule type" value="Genomic_DNA"/>
</dbReference>
<feature type="compositionally biased region" description="Basic and acidic residues" evidence="1">
    <location>
        <begin position="1"/>
        <end position="26"/>
    </location>
</feature>
<gene>
    <name evidence="3" type="ORF">TIFTF001_038775</name>
</gene>